<dbReference type="EMBL" id="SHKL01000001">
    <property type="protein sequence ID" value="RZT87192.1"/>
    <property type="molecule type" value="Genomic_DNA"/>
</dbReference>
<reference evidence="4 5" key="1">
    <citation type="submission" date="2019-02" db="EMBL/GenBank/DDBJ databases">
        <title>Sequencing the genomes of 1000 actinobacteria strains.</title>
        <authorList>
            <person name="Klenk H.-P."/>
        </authorList>
    </citation>
    <scope>NUCLEOTIDE SEQUENCE [LARGE SCALE GENOMIC DNA]</scope>
    <source>
        <strain evidence="4 5">DSM 45779</strain>
    </source>
</reference>
<evidence type="ECO:0000313" key="4">
    <source>
        <dbReference type="EMBL" id="RZT87192.1"/>
    </source>
</evidence>
<dbReference type="GO" id="GO:0000976">
    <property type="term" value="F:transcription cis-regulatory region binding"/>
    <property type="evidence" value="ECO:0007669"/>
    <property type="project" value="TreeGrafter"/>
</dbReference>
<dbReference type="SUPFAM" id="SSF46689">
    <property type="entry name" value="Homeodomain-like"/>
    <property type="match status" value="1"/>
</dbReference>
<dbReference type="PANTHER" id="PTHR30055:SF226">
    <property type="entry name" value="HTH-TYPE TRANSCRIPTIONAL REGULATOR PKSA"/>
    <property type="match status" value="1"/>
</dbReference>
<dbReference type="InterPro" id="IPR050109">
    <property type="entry name" value="HTH-type_TetR-like_transc_reg"/>
</dbReference>
<comment type="caution">
    <text evidence="4">The sequence shown here is derived from an EMBL/GenBank/DDBJ whole genome shotgun (WGS) entry which is preliminary data.</text>
</comment>
<feature type="domain" description="HTH tetR-type" evidence="3">
    <location>
        <begin position="20"/>
        <end position="80"/>
    </location>
</feature>
<keyword evidence="1 2" id="KW-0238">DNA-binding</keyword>
<dbReference type="InterPro" id="IPR001647">
    <property type="entry name" value="HTH_TetR"/>
</dbReference>
<dbReference type="AlphaFoldDB" id="A0A4Q7UYM9"/>
<evidence type="ECO:0000256" key="2">
    <source>
        <dbReference type="PROSITE-ProRule" id="PRU00335"/>
    </source>
</evidence>
<dbReference type="PROSITE" id="PS50977">
    <property type="entry name" value="HTH_TETR_2"/>
    <property type="match status" value="1"/>
</dbReference>
<dbReference type="Proteomes" id="UP000291591">
    <property type="component" value="Unassembled WGS sequence"/>
</dbReference>
<dbReference type="Pfam" id="PF00440">
    <property type="entry name" value="TetR_N"/>
    <property type="match status" value="1"/>
</dbReference>
<dbReference type="InterPro" id="IPR009057">
    <property type="entry name" value="Homeodomain-like_sf"/>
</dbReference>
<gene>
    <name evidence="4" type="ORF">EV383_4102</name>
</gene>
<protein>
    <submittedName>
        <fullName evidence="4">TetR family transcriptional regulator</fullName>
    </submittedName>
</protein>
<sequence length="207" mass="23366">MTSTNERSDRISRRQVDKFEERRHQLADAALQTLSELGYARTSLREIALNSDFSHGVLHYYFRDKVELITYCVRQYKATCVLRYDAIAATASEPGALAAEFGDGLAATLDEDTLMHRLWYDLRSQSLFEASFRDDVADIDDSLERMIWRVVTAYSGLLGTPPSCTPAFAYAAFDGLFQHALLRHLAGSETALDDLREGARHLLPRLV</sequence>
<feature type="DNA-binding region" description="H-T-H motif" evidence="2">
    <location>
        <begin position="43"/>
        <end position="62"/>
    </location>
</feature>
<dbReference type="GO" id="GO:0003700">
    <property type="term" value="F:DNA-binding transcription factor activity"/>
    <property type="evidence" value="ECO:0007669"/>
    <property type="project" value="TreeGrafter"/>
</dbReference>
<dbReference type="PANTHER" id="PTHR30055">
    <property type="entry name" value="HTH-TYPE TRANSCRIPTIONAL REGULATOR RUTR"/>
    <property type="match status" value="1"/>
</dbReference>
<evidence type="ECO:0000256" key="1">
    <source>
        <dbReference type="ARBA" id="ARBA00023125"/>
    </source>
</evidence>
<dbReference type="Gene3D" id="1.10.357.10">
    <property type="entry name" value="Tetracycline Repressor, domain 2"/>
    <property type="match status" value="1"/>
</dbReference>
<accession>A0A4Q7UYM9</accession>
<evidence type="ECO:0000313" key="5">
    <source>
        <dbReference type="Proteomes" id="UP000291591"/>
    </source>
</evidence>
<organism evidence="4 5">
    <name type="scientific">Pseudonocardia sediminis</name>
    <dbReference type="NCBI Taxonomy" id="1397368"/>
    <lineage>
        <taxon>Bacteria</taxon>
        <taxon>Bacillati</taxon>
        <taxon>Actinomycetota</taxon>
        <taxon>Actinomycetes</taxon>
        <taxon>Pseudonocardiales</taxon>
        <taxon>Pseudonocardiaceae</taxon>
        <taxon>Pseudonocardia</taxon>
    </lineage>
</organism>
<name>A0A4Q7UYM9_PSEST</name>
<evidence type="ECO:0000259" key="3">
    <source>
        <dbReference type="PROSITE" id="PS50977"/>
    </source>
</evidence>
<keyword evidence="5" id="KW-1185">Reference proteome</keyword>
<dbReference type="RefSeq" id="WP_242623221.1">
    <property type="nucleotide sequence ID" value="NZ_SHKL01000001.1"/>
</dbReference>
<proteinExistence type="predicted"/>